<dbReference type="SUPFAM" id="SSF48056">
    <property type="entry name" value="Di-copper centre-containing domain"/>
    <property type="match status" value="2"/>
</dbReference>
<dbReference type="Gene3D" id="1.10.1280.10">
    <property type="entry name" value="Di-copper center containing domain from catechol oxidase"/>
    <property type="match status" value="2"/>
</dbReference>
<accession>A0A6A0GT57</accession>
<dbReference type="PANTHER" id="PTHR11511:SF5">
    <property type="entry name" value="FAT-BODY PROTEIN 1-RELATED"/>
    <property type="match status" value="1"/>
</dbReference>
<comment type="similarity">
    <text evidence="1">Belongs to the tyrosinase family. Hemocyanin subfamily.</text>
</comment>
<comment type="caution">
    <text evidence="3">The sequence shown here is derived from an EMBL/GenBank/DDBJ whole genome shotgun (WGS) entry which is preliminary data.</text>
</comment>
<dbReference type="PROSITE" id="PS00210">
    <property type="entry name" value="HEMOCYANIN_2"/>
    <property type="match status" value="1"/>
</dbReference>
<dbReference type="InterPro" id="IPR008922">
    <property type="entry name" value="Di-copper_centre_dom_sf"/>
</dbReference>
<protein>
    <recommendedName>
        <fullName evidence="2">Tyrosinase copper-binding domain-containing protein</fullName>
    </recommendedName>
</protein>
<dbReference type="PROSITE" id="PS00209">
    <property type="entry name" value="HEMOCYANIN_1"/>
    <property type="match status" value="2"/>
</dbReference>
<dbReference type="SUPFAM" id="SSF81296">
    <property type="entry name" value="E set domains"/>
    <property type="match status" value="1"/>
</dbReference>
<dbReference type="InterPro" id="IPR036697">
    <property type="entry name" value="Hemocyanin_N_sf"/>
</dbReference>
<dbReference type="Proteomes" id="UP000711488">
    <property type="component" value="Unassembled WGS sequence"/>
</dbReference>
<dbReference type="InterPro" id="IPR037020">
    <property type="entry name" value="Hemocyanin_C_sf"/>
</dbReference>
<feature type="domain" description="Tyrosinase copper-binding" evidence="2">
    <location>
        <begin position="723"/>
        <end position="734"/>
    </location>
</feature>
<dbReference type="OrthoDB" id="8119704at2759"/>
<dbReference type="GO" id="GO:0016491">
    <property type="term" value="F:oxidoreductase activity"/>
    <property type="evidence" value="ECO:0007669"/>
    <property type="project" value="InterPro"/>
</dbReference>
<dbReference type="InterPro" id="IPR005204">
    <property type="entry name" value="Hemocyanin_N"/>
</dbReference>
<evidence type="ECO:0000256" key="1">
    <source>
        <dbReference type="ARBA" id="ARBA00009470"/>
    </source>
</evidence>
<dbReference type="PRINTS" id="PR00187">
    <property type="entry name" value="HAEMOCYANIN"/>
</dbReference>
<dbReference type="Pfam" id="PF03722">
    <property type="entry name" value="Hemocyanin_N"/>
    <property type="match status" value="2"/>
</dbReference>
<dbReference type="SUPFAM" id="SSF48050">
    <property type="entry name" value="Hemocyanin, N-terminal domain"/>
    <property type="match status" value="2"/>
</dbReference>
<dbReference type="PANTHER" id="PTHR11511">
    <property type="entry name" value="LARVAL STORAGE PROTEIN/PHENOLOXIDASE"/>
    <property type="match status" value="1"/>
</dbReference>
<dbReference type="Gene3D" id="1.20.1370.10">
    <property type="entry name" value="Hemocyanin, N-terminal domain"/>
    <property type="match status" value="2"/>
</dbReference>
<evidence type="ECO:0000259" key="2">
    <source>
        <dbReference type="PROSITE" id="PS00498"/>
    </source>
</evidence>
<dbReference type="InterPro" id="IPR013788">
    <property type="entry name" value="Hemocyanin/hexamerin"/>
</dbReference>
<dbReference type="Pfam" id="PF03723">
    <property type="entry name" value="Hemocyanin_C"/>
    <property type="match status" value="1"/>
</dbReference>
<feature type="non-terminal residue" evidence="3">
    <location>
        <position position="956"/>
    </location>
</feature>
<dbReference type="InterPro" id="IPR005203">
    <property type="entry name" value="Hemocyanin_C"/>
</dbReference>
<reference evidence="3" key="2">
    <citation type="journal article" date="2018" name="Environ. Sci. Technol.">
        <title>The Toxicogenome of Hyalella azteca: A Model for Sediment Ecotoxicology and Evolutionary Toxicology.</title>
        <authorList>
            <person name="Poynton H.C."/>
            <person name="Hasenbein S."/>
            <person name="Benoit J.B."/>
            <person name="Sepulveda M.S."/>
            <person name="Poelchau M.F."/>
            <person name="Hughes D.S.T."/>
            <person name="Murali S.C."/>
            <person name="Chen S."/>
            <person name="Glastad K.M."/>
            <person name="Goodisman M.A.D."/>
            <person name="Werren J.H."/>
            <person name="Vineis J.H."/>
            <person name="Bowen J.L."/>
            <person name="Friedrich M."/>
            <person name="Jones J."/>
            <person name="Robertson H.M."/>
            <person name="Feyereisen R."/>
            <person name="Mechler-Hickson A."/>
            <person name="Mathers N."/>
            <person name="Lee C.E."/>
            <person name="Colbourne J.K."/>
            <person name="Biales A."/>
            <person name="Johnston J.S."/>
            <person name="Wellborn G.A."/>
            <person name="Rosendale A.J."/>
            <person name="Cridge A.G."/>
            <person name="Munoz-Torres M.C."/>
            <person name="Bain P.A."/>
            <person name="Manny A.R."/>
            <person name="Major K.M."/>
            <person name="Lambert F.N."/>
            <person name="Vulpe C.D."/>
            <person name="Tuck P."/>
            <person name="Blalock B.J."/>
            <person name="Lin Y.Y."/>
            <person name="Smith M.E."/>
            <person name="Ochoa-Acuna H."/>
            <person name="Chen M.M."/>
            <person name="Childers C.P."/>
            <person name="Qu J."/>
            <person name="Dugan S."/>
            <person name="Lee S.L."/>
            <person name="Chao H."/>
            <person name="Dinh H."/>
            <person name="Han Y."/>
            <person name="Doddapaneni H."/>
            <person name="Worley K.C."/>
            <person name="Muzny D.M."/>
            <person name="Gibbs R.A."/>
            <person name="Richards S."/>
        </authorList>
    </citation>
    <scope>NUCLEOTIDE SEQUENCE</scope>
    <source>
        <strain evidence="3">HAZT.00-mixed</strain>
        <tissue evidence="3">Whole organism</tissue>
    </source>
</reference>
<reference evidence="3" key="1">
    <citation type="submission" date="2014-08" db="EMBL/GenBank/DDBJ databases">
        <authorList>
            <person name="Murali S."/>
            <person name="Richards S."/>
            <person name="Bandaranaike D."/>
            <person name="Bellair M."/>
            <person name="Blankenburg K."/>
            <person name="Chao H."/>
            <person name="Dinh H."/>
            <person name="Doddapaneni H."/>
            <person name="Dugan-Rocha S."/>
            <person name="Elkadiri S."/>
            <person name="Gnanaolivu R."/>
            <person name="Hughes D."/>
            <person name="Lee S."/>
            <person name="Li M."/>
            <person name="Ming W."/>
            <person name="Munidasa M."/>
            <person name="Muniz J."/>
            <person name="Nguyen L."/>
            <person name="Osuji N."/>
            <person name="Pu L.-L."/>
            <person name="Puazo M."/>
            <person name="Skinner E."/>
            <person name="Qu C."/>
            <person name="Quiroz J."/>
            <person name="Raj R."/>
            <person name="Weissenberger G."/>
            <person name="Xin Y."/>
            <person name="Zou X."/>
            <person name="Han Y."/>
            <person name="Worley K."/>
            <person name="Muzny D."/>
            <person name="Gibbs R."/>
        </authorList>
    </citation>
    <scope>NUCLEOTIDE SEQUENCE</scope>
    <source>
        <strain evidence="3">HAZT.00-mixed</strain>
        <tissue evidence="3">Whole organism</tissue>
    </source>
</reference>
<gene>
    <name evidence="3" type="ORF">HAZT_HAZT007366</name>
</gene>
<proteinExistence type="inferred from homology"/>
<evidence type="ECO:0000313" key="3">
    <source>
        <dbReference type="EMBL" id="KAA0187159.1"/>
    </source>
</evidence>
<organism evidence="3">
    <name type="scientific">Hyalella azteca</name>
    <name type="common">Amphipod</name>
    <dbReference type="NCBI Taxonomy" id="294128"/>
    <lineage>
        <taxon>Eukaryota</taxon>
        <taxon>Metazoa</taxon>
        <taxon>Ecdysozoa</taxon>
        <taxon>Arthropoda</taxon>
        <taxon>Crustacea</taxon>
        <taxon>Multicrustacea</taxon>
        <taxon>Malacostraca</taxon>
        <taxon>Eumalacostraca</taxon>
        <taxon>Peracarida</taxon>
        <taxon>Amphipoda</taxon>
        <taxon>Senticaudata</taxon>
        <taxon>Talitrida</taxon>
        <taxon>Talitroidea</taxon>
        <taxon>Hyalellidae</taxon>
        <taxon>Hyalella</taxon>
    </lineage>
</organism>
<dbReference type="InterPro" id="IPR002227">
    <property type="entry name" value="Tyrosinase_Cu-bd"/>
</dbReference>
<dbReference type="InterPro" id="IPR000896">
    <property type="entry name" value="Hemocyanin/hexamerin_mid_dom"/>
</dbReference>
<dbReference type="Pfam" id="PF00372">
    <property type="entry name" value="Hemocyanin_M"/>
    <property type="match status" value="2"/>
</dbReference>
<name>A0A6A0GT57_HYAAZ</name>
<dbReference type="EMBL" id="JQDR03015111">
    <property type="protein sequence ID" value="KAA0187159.1"/>
    <property type="molecule type" value="Genomic_DNA"/>
</dbReference>
<dbReference type="Gene3D" id="2.60.40.1520">
    <property type="entry name" value="Hemocyanin, C-terminal domain"/>
    <property type="match status" value="1"/>
</dbReference>
<dbReference type="PROSITE" id="PS00498">
    <property type="entry name" value="TYROSINASE_2"/>
    <property type="match status" value="1"/>
</dbReference>
<reference evidence="3" key="3">
    <citation type="submission" date="2019-06" db="EMBL/GenBank/DDBJ databases">
        <authorList>
            <person name="Poynton C."/>
            <person name="Hasenbein S."/>
            <person name="Benoit J.B."/>
            <person name="Sepulveda M.S."/>
            <person name="Poelchau M.F."/>
            <person name="Murali S.C."/>
            <person name="Chen S."/>
            <person name="Glastad K.M."/>
            <person name="Werren J.H."/>
            <person name="Vineis J.H."/>
            <person name="Bowen J.L."/>
            <person name="Friedrich M."/>
            <person name="Jones J."/>
            <person name="Robertson H.M."/>
            <person name="Feyereisen R."/>
            <person name="Mechler-Hickson A."/>
            <person name="Mathers N."/>
            <person name="Lee C.E."/>
            <person name="Colbourne J.K."/>
            <person name="Biales A."/>
            <person name="Johnston J.S."/>
            <person name="Wellborn G.A."/>
            <person name="Rosendale A.J."/>
            <person name="Cridge A.G."/>
            <person name="Munoz-Torres M.C."/>
            <person name="Bain P.A."/>
            <person name="Manny A.R."/>
            <person name="Major K.M."/>
            <person name="Lambert F.N."/>
            <person name="Vulpe C.D."/>
            <person name="Tuck P."/>
            <person name="Blalock B.J."/>
            <person name="Lin Y.-Y."/>
            <person name="Smith M.E."/>
            <person name="Ochoa-Acuna H."/>
            <person name="Chen M.-J.M."/>
            <person name="Childers C.P."/>
            <person name="Qu J."/>
            <person name="Dugan S."/>
            <person name="Lee S.L."/>
            <person name="Chao H."/>
            <person name="Dinh H."/>
            <person name="Han Y."/>
            <person name="Doddapaneni H."/>
            <person name="Worley K.C."/>
            <person name="Muzny D.M."/>
            <person name="Gibbs R.A."/>
            <person name="Richards S."/>
        </authorList>
    </citation>
    <scope>NUCLEOTIDE SEQUENCE</scope>
    <source>
        <strain evidence="3">HAZT.00-mixed</strain>
        <tissue evidence="3">Whole organism</tissue>
    </source>
</reference>
<dbReference type="AlphaFoldDB" id="A0A6A0GT57"/>
<sequence length="956" mass="109456">MEAAAANFHPDADTSLYKDDGVAAKRLLKELEDHRLLEKHHWFSLFNTRQREEALMLFDVLMNSKTWETAVNNAAYFRERVNEGEFVYALYAAVIHSSLGEGIVLPPLYEVTPHMFTNSEVIQKAYTAKMTQTPGKFRMEFTGSQKNPEQRVAYFGEDIGMNVHHVTWHLDFPFWWNDAYGYHLDRKGELFFWAHHQLTVRFDAERLSNNLDVVDELYWDKPIKEGFAPHTTYRYGGEFPTRPDNARFEDVDGIVRVRDMIIHETRIRDAIAQGYITAADGTKIDIRNSEGIDHLGDIIESSLYSPNAQYYGCLLYTSRSGVPIDMKLVLAVLCLAVGASAWPHLVNDNPADLAHRQQTVNRLLYRSTEPLRFDELEAAAANFHPDADTSLYKDSGVAVKRLLKELEDHRLLEKHHWFSLFNTRQREEALMLFDVLMNCKTWATAVKNAAYFRERVNEGEFVYALYAAVIHSNLGEGIVLPPLYEVTPHLFTNSEVIQKAYTAQMTQTPGKFRIEFTGSKKNPEQRVAYFGEDIGMNVHHVTWHLDFPFWWNDAYGYHLDRKGELFFWAHHQLTVRFDAERLSNNLDVVDELYWDKPIKEGFAPHTTYRYGGEFPTRPDNARFEDVDGIVRVRDMIIHETRIRDAIAQGYITAVDGTKIDIRNSEGIDHLGDIIESSFYSPNARYYGSLHNDAHVILGRQADPHGKFNLPPSVMEHFETATRDPAFFRLHKYMDNIFKEHKDSLPPYTAEEIGFPGVQLTRVGVEGKLETFFEDYEFDLKMAVDSSESANEVDVSAAVSRLNHNDFTYKFDIKSNAAKPAVVRVFLCPRRDSNGIIYTFEEGRWNCIEMDKFWTKLRRGANVIRRKSSDSSVTVPDVPSFQTLITEADKAVAGNSGFDFAHYARSCGIPNRMLLPKGSETGMEFALVVSVTDGASDEQHDALEDATTESHTQCGIH</sequence>
<dbReference type="InterPro" id="IPR014756">
    <property type="entry name" value="Ig_E-set"/>
</dbReference>